<evidence type="ECO:0000256" key="1">
    <source>
        <dbReference type="SAM" id="MobiDB-lite"/>
    </source>
</evidence>
<evidence type="ECO:0000313" key="2">
    <source>
        <dbReference type="EMBL" id="CAB4767361.1"/>
    </source>
</evidence>
<reference evidence="2" key="1">
    <citation type="submission" date="2020-05" db="EMBL/GenBank/DDBJ databases">
        <authorList>
            <person name="Chiriac C."/>
            <person name="Salcher M."/>
            <person name="Ghai R."/>
            <person name="Kavagutti S V."/>
        </authorList>
    </citation>
    <scope>NUCLEOTIDE SEQUENCE</scope>
</reference>
<feature type="region of interest" description="Disordered" evidence="1">
    <location>
        <begin position="1"/>
        <end position="20"/>
    </location>
</feature>
<dbReference type="AlphaFoldDB" id="A0A6J6V5G0"/>
<organism evidence="2">
    <name type="scientific">freshwater metagenome</name>
    <dbReference type="NCBI Taxonomy" id="449393"/>
    <lineage>
        <taxon>unclassified sequences</taxon>
        <taxon>metagenomes</taxon>
        <taxon>ecological metagenomes</taxon>
    </lineage>
</organism>
<name>A0A6J6V5G0_9ZZZZ</name>
<gene>
    <name evidence="2" type="ORF">UFOPK2855_01109</name>
</gene>
<dbReference type="EMBL" id="CAEZZK010000241">
    <property type="protein sequence ID" value="CAB4767361.1"/>
    <property type="molecule type" value="Genomic_DNA"/>
</dbReference>
<proteinExistence type="predicted"/>
<sequence length="74" mass="8037">MSVFSGSIRDPPPGARAPVKVPSIRRLRISHNQHGRNEIAKPTEFIIADLINPSCLRFITSDEIVSATAKTGPT</sequence>
<protein>
    <submittedName>
        <fullName evidence="2">Unannotated protein</fullName>
    </submittedName>
</protein>
<accession>A0A6J6V5G0</accession>